<dbReference type="OrthoDB" id="9778159at2"/>
<dbReference type="Proteomes" id="UP000232062">
    <property type="component" value="Unassembled WGS sequence"/>
</dbReference>
<dbReference type="EMBL" id="PIQI01000029">
    <property type="protein sequence ID" value="PJZ02955.1"/>
    <property type="molecule type" value="Genomic_DNA"/>
</dbReference>
<dbReference type="InterPro" id="IPR050659">
    <property type="entry name" value="Peptidase_M24B"/>
</dbReference>
<feature type="domain" description="Peptidase M24" evidence="1">
    <location>
        <begin position="207"/>
        <end position="399"/>
    </location>
</feature>
<dbReference type="SUPFAM" id="SSF55920">
    <property type="entry name" value="Creatinase/aminopeptidase"/>
    <property type="match status" value="1"/>
</dbReference>
<sequence length="464" mass="50822">MMSPSIQLGPTTPPIKFTQVEPVFLTDETLRERKNKVLQGMVKDGFDALVIYADKEHGGNFEYLTGFIPRFEEGLLVIDASGDCTVILGNENLKLARFSRVPVTLLHCPLFSLPNQPMDHETPLESLLASAGLSVKSKVGLVGWKMFTPAAGNGSSYFDLPFFIVDALQRTLKTEAEMLNAAHLFIGGETGARVTNNANEIAHYEYGANLASNCILEAIDAVEVGVREVDLGAFLAAEGQYNTVVSIAATGARFEHAHLYPTYKRVQQGDPLSLTTGFKGGLSSRAAFVIAHSSELPDAQKDWLDRIAKPYFSAQVAWLENIHVGMTGGELYDLIEDVMPKARYGWHLNPGHLVADEEWMSSPVYPQSGETLKSGMMLQIDIIPSVPGYNGVSAEECVALADASLQAAIAEAYPMLWHRIETRRRYLRDEIGIKLNADVLPLSNAVGYLRPFLLAKNESFSVGK</sequence>
<dbReference type="AlphaFoldDB" id="A0A2M9W5Z9"/>
<organism evidence="2 3">
    <name type="scientific">Pantoea rodasii</name>
    <dbReference type="NCBI Taxonomy" id="1076549"/>
    <lineage>
        <taxon>Bacteria</taxon>
        <taxon>Pseudomonadati</taxon>
        <taxon>Pseudomonadota</taxon>
        <taxon>Gammaproteobacteria</taxon>
        <taxon>Enterobacterales</taxon>
        <taxon>Erwiniaceae</taxon>
        <taxon>Pantoea</taxon>
    </lineage>
</organism>
<reference evidence="2 3" key="1">
    <citation type="submission" date="2017-11" db="EMBL/GenBank/DDBJ databases">
        <title>The genome sequence of Pantoea rodasii DSM 26611.</title>
        <authorList>
            <person name="Gao J."/>
            <person name="Mao X."/>
            <person name="Sun J."/>
        </authorList>
    </citation>
    <scope>NUCLEOTIDE SEQUENCE [LARGE SCALE GENOMIC DNA]</scope>
    <source>
        <strain evidence="2 3">DSM 26611</strain>
    </source>
</reference>
<dbReference type="CDD" id="cd01066">
    <property type="entry name" value="APP_MetAP"/>
    <property type="match status" value="1"/>
</dbReference>
<dbReference type="GO" id="GO:0004177">
    <property type="term" value="F:aminopeptidase activity"/>
    <property type="evidence" value="ECO:0007669"/>
    <property type="project" value="UniProtKB-KW"/>
</dbReference>
<dbReference type="Gene3D" id="3.40.350.10">
    <property type="entry name" value="Creatinase/prolidase N-terminal domain"/>
    <property type="match status" value="1"/>
</dbReference>
<dbReference type="InterPro" id="IPR000994">
    <property type="entry name" value="Pept_M24"/>
</dbReference>
<dbReference type="InterPro" id="IPR036005">
    <property type="entry name" value="Creatinase/aminopeptidase-like"/>
</dbReference>
<dbReference type="InterPro" id="IPR029149">
    <property type="entry name" value="Creatin/AminoP/Spt16_N"/>
</dbReference>
<keyword evidence="2" id="KW-0645">Protease</keyword>
<name>A0A2M9W5Z9_9GAMM</name>
<evidence type="ECO:0000259" key="1">
    <source>
        <dbReference type="Pfam" id="PF00557"/>
    </source>
</evidence>
<dbReference type="Gene3D" id="3.90.230.10">
    <property type="entry name" value="Creatinase/methionine aminopeptidase superfamily"/>
    <property type="match status" value="1"/>
</dbReference>
<dbReference type="STRING" id="1076549.HA45_05240"/>
<dbReference type="PANTHER" id="PTHR46112:SF2">
    <property type="entry name" value="XAA-PRO AMINOPEPTIDASE P-RELATED"/>
    <property type="match status" value="1"/>
</dbReference>
<dbReference type="Pfam" id="PF00557">
    <property type="entry name" value="Peptidase_M24"/>
    <property type="match status" value="1"/>
</dbReference>
<keyword evidence="2" id="KW-0378">Hydrolase</keyword>
<accession>A0A2M9W5Z9</accession>
<keyword evidence="2" id="KW-0031">Aminopeptidase</keyword>
<gene>
    <name evidence="2" type="ORF">PRCB_23035</name>
</gene>
<dbReference type="PANTHER" id="PTHR46112">
    <property type="entry name" value="AMINOPEPTIDASE"/>
    <property type="match status" value="1"/>
</dbReference>
<protein>
    <submittedName>
        <fullName evidence="2">Xaa-Pro aminopeptidase</fullName>
    </submittedName>
</protein>
<keyword evidence="3" id="KW-1185">Reference proteome</keyword>
<evidence type="ECO:0000313" key="3">
    <source>
        <dbReference type="Proteomes" id="UP000232062"/>
    </source>
</evidence>
<proteinExistence type="predicted"/>
<comment type="caution">
    <text evidence="2">The sequence shown here is derived from an EMBL/GenBank/DDBJ whole genome shotgun (WGS) entry which is preliminary data.</text>
</comment>
<evidence type="ECO:0000313" key="2">
    <source>
        <dbReference type="EMBL" id="PJZ02955.1"/>
    </source>
</evidence>
<dbReference type="RefSeq" id="WP_100703915.1">
    <property type="nucleotide sequence ID" value="NZ_MLFP01000003.1"/>
</dbReference>